<accession>A0A0Q0DYP8</accession>
<dbReference type="EMBL" id="RBTL01000351">
    <property type="protein sequence ID" value="RMT57734.1"/>
    <property type="molecule type" value="Genomic_DNA"/>
</dbReference>
<evidence type="ECO:0000313" key="2">
    <source>
        <dbReference type="Proteomes" id="UP000282636"/>
    </source>
</evidence>
<sequence>MSRIIYPLSISYMRRRLALAIFFPFDTADVENRGLNEGRSQRYKLKAEDLKQCKYPDSRGGARNRNMNIGALAQLRNYRELIIPRLTGIIAALGLAKKQHERVLLIDMWRVAHFCRAVPLQSRLSELTSRAVPLQSRLSELTNKSENYATVEACTSVLFKVSFGILDTISEAVKMGHHVTDCWSPEDYYNFANSQGRLIGRNEVCAAPKQLFISFLQDFSDAFYLADELSEKSRAASYLEYRTSMIISDIQWKLHVFSYAFELARVVSCKKNLSAENNAYIFSRHTTPYCNDAVAASNEAKPLEADITAPFIKISFNNGTDESLDFAFIACINWLEDVINIKPPEQYLSDNESGLNKALVFLQCCEDALFKLIVPRIANEIYRYTISDLEHFFGDITSVATTTK</sequence>
<comment type="caution">
    <text evidence="1">The sequence shown here is derived from an EMBL/GenBank/DDBJ whole genome shotgun (WGS) entry which is preliminary data.</text>
</comment>
<organism evidence="1 2">
    <name type="scientific">Pseudomonas syringae pv. theae</name>
    <dbReference type="NCBI Taxonomy" id="103985"/>
    <lineage>
        <taxon>Bacteria</taxon>
        <taxon>Pseudomonadati</taxon>
        <taxon>Pseudomonadota</taxon>
        <taxon>Gammaproteobacteria</taxon>
        <taxon>Pseudomonadales</taxon>
        <taxon>Pseudomonadaceae</taxon>
        <taxon>Pseudomonas</taxon>
        <taxon>Pseudomonas syringae</taxon>
    </lineage>
</organism>
<name>A0A0Q0DYP8_PSESX</name>
<proteinExistence type="predicted"/>
<gene>
    <name evidence="1" type="ORF">ALP44_01514</name>
</gene>
<reference evidence="1 2" key="1">
    <citation type="submission" date="2018-08" db="EMBL/GenBank/DDBJ databases">
        <title>Recombination of ecologically and evolutionarily significant loci maintains genetic cohesion in the Pseudomonas syringae species complex.</title>
        <authorList>
            <person name="Dillon M."/>
            <person name="Thakur S."/>
            <person name="Almeida R.N.D."/>
            <person name="Weir B.S."/>
            <person name="Guttman D.S."/>
        </authorList>
    </citation>
    <scope>NUCLEOTIDE SEQUENCE [LARGE SCALE GENOMIC DNA]</scope>
    <source>
        <strain evidence="1 2">ICMP 3934</strain>
    </source>
</reference>
<evidence type="ECO:0000313" key="1">
    <source>
        <dbReference type="EMBL" id="RMT57734.1"/>
    </source>
</evidence>
<dbReference type="Proteomes" id="UP000282636">
    <property type="component" value="Unassembled WGS sequence"/>
</dbReference>
<protein>
    <submittedName>
        <fullName evidence="1">Uncharacterized protein</fullName>
    </submittedName>
</protein>
<dbReference type="AlphaFoldDB" id="A0A0Q0DYP8"/>